<reference evidence="3 4" key="1">
    <citation type="submission" date="2021-02" db="EMBL/GenBank/DDBJ databases">
        <title>De Novo genome assembly of isolated myxobacteria.</title>
        <authorList>
            <person name="Stevens D.C."/>
        </authorList>
    </citation>
    <scope>NUCLEOTIDE SEQUENCE [LARGE SCALE GENOMIC DNA]</scope>
    <source>
        <strain evidence="4">SCPEA02</strain>
    </source>
</reference>
<dbReference type="Gene3D" id="3.40.50.1820">
    <property type="entry name" value="alpha/beta hydrolase"/>
    <property type="match status" value="1"/>
</dbReference>
<keyword evidence="1" id="KW-0812">Transmembrane</keyword>
<dbReference type="Pfam" id="PF00561">
    <property type="entry name" value="Abhydrolase_1"/>
    <property type="match status" value="1"/>
</dbReference>
<accession>A0ABX7P666</accession>
<dbReference type="EMBL" id="CP071090">
    <property type="protein sequence ID" value="QSQ25938.1"/>
    <property type="molecule type" value="Genomic_DNA"/>
</dbReference>
<name>A0ABX7P666_9BACT</name>
<keyword evidence="1" id="KW-0472">Membrane</keyword>
<gene>
    <name evidence="3" type="ORF">JY651_13825</name>
</gene>
<evidence type="ECO:0000313" key="4">
    <source>
        <dbReference type="Proteomes" id="UP000662747"/>
    </source>
</evidence>
<feature type="domain" description="AB hydrolase-1" evidence="2">
    <location>
        <begin position="94"/>
        <end position="151"/>
    </location>
</feature>
<organism evidence="3 4">
    <name type="scientific">Pyxidicoccus parkwayensis</name>
    <dbReference type="NCBI Taxonomy" id="2813578"/>
    <lineage>
        <taxon>Bacteria</taxon>
        <taxon>Pseudomonadati</taxon>
        <taxon>Myxococcota</taxon>
        <taxon>Myxococcia</taxon>
        <taxon>Myxococcales</taxon>
        <taxon>Cystobacterineae</taxon>
        <taxon>Myxococcaceae</taxon>
        <taxon>Pyxidicoccus</taxon>
    </lineage>
</organism>
<evidence type="ECO:0000256" key="1">
    <source>
        <dbReference type="SAM" id="Phobius"/>
    </source>
</evidence>
<dbReference type="InterPro" id="IPR000073">
    <property type="entry name" value="AB_hydrolase_1"/>
</dbReference>
<dbReference type="Proteomes" id="UP000662747">
    <property type="component" value="Chromosome"/>
</dbReference>
<keyword evidence="4" id="KW-1185">Reference proteome</keyword>
<dbReference type="RefSeq" id="WP_206727489.1">
    <property type="nucleotide sequence ID" value="NZ_CP071090.1"/>
</dbReference>
<dbReference type="InterPro" id="IPR029058">
    <property type="entry name" value="AB_hydrolase_fold"/>
</dbReference>
<proteinExistence type="predicted"/>
<evidence type="ECO:0000259" key="2">
    <source>
        <dbReference type="Pfam" id="PF00561"/>
    </source>
</evidence>
<sequence>MSLELLGAVLLALLVLGGLGLLAFRYLRARRVRRAARGLRYPVVLAHGLMGFDEVTVGDRRHEYFKGVPARLRQLGSDVYVVRVPPTGSVSQRAEALAQAVRSLDAKRVNIIAHSMGGLDARYAISQLGLASRVASLTTIGTPHHGTPLADVGTRLLGDALGLKRLCTALTVETDAFYDLTTAKMAEFNRLVPDARGVLYASYVGAFQQRTRALNPVLLPTYLYLSHRVGPNDGVVPADSQKWGEVFGVVEADHWAQIGWSSRFDAESFYASLFQALRERGL</sequence>
<dbReference type="PANTHER" id="PTHR11440">
    <property type="entry name" value="LECITHIN-CHOLESTEROL ACYLTRANSFERASE-RELATED"/>
    <property type="match status" value="1"/>
</dbReference>
<evidence type="ECO:0000313" key="3">
    <source>
        <dbReference type="EMBL" id="QSQ25938.1"/>
    </source>
</evidence>
<feature type="transmembrane region" description="Helical" evidence="1">
    <location>
        <begin position="6"/>
        <end position="27"/>
    </location>
</feature>
<dbReference type="SUPFAM" id="SSF53474">
    <property type="entry name" value="alpha/beta-Hydrolases"/>
    <property type="match status" value="1"/>
</dbReference>
<keyword evidence="1" id="KW-1133">Transmembrane helix</keyword>
<protein>
    <recommendedName>
        <fullName evidence="2">AB hydrolase-1 domain-containing protein</fullName>
    </recommendedName>
</protein>